<organism evidence="1 2">
    <name type="scientific">Russula ochroleuca</name>
    <dbReference type="NCBI Taxonomy" id="152965"/>
    <lineage>
        <taxon>Eukaryota</taxon>
        <taxon>Fungi</taxon>
        <taxon>Dikarya</taxon>
        <taxon>Basidiomycota</taxon>
        <taxon>Agaricomycotina</taxon>
        <taxon>Agaricomycetes</taxon>
        <taxon>Russulales</taxon>
        <taxon>Russulaceae</taxon>
        <taxon>Russula</taxon>
    </lineage>
</organism>
<dbReference type="Proteomes" id="UP000759537">
    <property type="component" value="Unassembled WGS sequence"/>
</dbReference>
<protein>
    <submittedName>
        <fullName evidence="1">Uncharacterized protein</fullName>
    </submittedName>
</protein>
<comment type="caution">
    <text evidence="1">The sequence shown here is derived from an EMBL/GenBank/DDBJ whole genome shotgun (WGS) entry which is preliminary data.</text>
</comment>
<accession>A0A9P5JV35</accession>
<dbReference type="AlphaFoldDB" id="A0A9P5JV35"/>
<sequence>MLYTFLSHRCCTPPQSPPHTMFFCLFLRMLVGSFGLFFHKYECAVQQLYSKSLHDSVTIRNVSAKGTEACHFRVCILISYQSAQHPGTVTCSRLAERRTSDVIRGSVTVS</sequence>
<reference evidence="1" key="2">
    <citation type="journal article" date="2020" name="Nat. Commun.">
        <title>Large-scale genome sequencing of mycorrhizal fungi provides insights into the early evolution of symbiotic traits.</title>
        <authorList>
            <person name="Miyauchi S."/>
            <person name="Kiss E."/>
            <person name="Kuo A."/>
            <person name="Drula E."/>
            <person name="Kohler A."/>
            <person name="Sanchez-Garcia M."/>
            <person name="Morin E."/>
            <person name="Andreopoulos B."/>
            <person name="Barry K.W."/>
            <person name="Bonito G."/>
            <person name="Buee M."/>
            <person name="Carver A."/>
            <person name="Chen C."/>
            <person name="Cichocki N."/>
            <person name="Clum A."/>
            <person name="Culley D."/>
            <person name="Crous P.W."/>
            <person name="Fauchery L."/>
            <person name="Girlanda M."/>
            <person name="Hayes R.D."/>
            <person name="Keri Z."/>
            <person name="LaButti K."/>
            <person name="Lipzen A."/>
            <person name="Lombard V."/>
            <person name="Magnuson J."/>
            <person name="Maillard F."/>
            <person name="Murat C."/>
            <person name="Nolan M."/>
            <person name="Ohm R.A."/>
            <person name="Pangilinan J."/>
            <person name="Pereira M.F."/>
            <person name="Perotto S."/>
            <person name="Peter M."/>
            <person name="Pfister S."/>
            <person name="Riley R."/>
            <person name="Sitrit Y."/>
            <person name="Stielow J.B."/>
            <person name="Szollosi G."/>
            <person name="Zifcakova L."/>
            <person name="Stursova M."/>
            <person name="Spatafora J.W."/>
            <person name="Tedersoo L."/>
            <person name="Vaario L.M."/>
            <person name="Yamada A."/>
            <person name="Yan M."/>
            <person name="Wang P."/>
            <person name="Xu J."/>
            <person name="Bruns T."/>
            <person name="Baldrian P."/>
            <person name="Vilgalys R."/>
            <person name="Dunand C."/>
            <person name="Henrissat B."/>
            <person name="Grigoriev I.V."/>
            <person name="Hibbett D."/>
            <person name="Nagy L.G."/>
            <person name="Martin F.M."/>
        </authorList>
    </citation>
    <scope>NUCLEOTIDE SEQUENCE</scope>
    <source>
        <strain evidence="1">Prilba</strain>
    </source>
</reference>
<proteinExistence type="predicted"/>
<name>A0A9P5JV35_9AGAM</name>
<gene>
    <name evidence="1" type="ORF">DFH94DRAFT_394811</name>
</gene>
<dbReference type="EMBL" id="WHVB01000054">
    <property type="protein sequence ID" value="KAF8464736.1"/>
    <property type="molecule type" value="Genomic_DNA"/>
</dbReference>
<keyword evidence="2" id="KW-1185">Reference proteome</keyword>
<evidence type="ECO:0000313" key="1">
    <source>
        <dbReference type="EMBL" id="KAF8464736.1"/>
    </source>
</evidence>
<evidence type="ECO:0000313" key="2">
    <source>
        <dbReference type="Proteomes" id="UP000759537"/>
    </source>
</evidence>
<reference evidence="1" key="1">
    <citation type="submission" date="2019-10" db="EMBL/GenBank/DDBJ databases">
        <authorList>
            <consortium name="DOE Joint Genome Institute"/>
            <person name="Kuo A."/>
            <person name="Miyauchi S."/>
            <person name="Kiss E."/>
            <person name="Drula E."/>
            <person name="Kohler A."/>
            <person name="Sanchez-Garcia M."/>
            <person name="Andreopoulos B."/>
            <person name="Barry K.W."/>
            <person name="Bonito G."/>
            <person name="Buee M."/>
            <person name="Carver A."/>
            <person name="Chen C."/>
            <person name="Cichocki N."/>
            <person name="Clum A."/>
            <person name="Culley D."/>
            <person name="Crous P.W."/>
            <person name="Fauchery L."/>
            <person name="Girlanda M."/>
            <person name="Hayes R."/>
            <person name="Keri Z."/>
            <person name="LaButti K."/>
            <person name="Lipzen A."/>
            <person name="Lombard V."/>
            <person name="Magnuson J."/>
            <person name="Maillard F."/>
            <person name="Morin E."/>
            <person name="Murat C."/>
            <person name="Nolan M."/>
            <person name="Ohm R."/>
            <person name="Pangilinan J."/>
            <person name="Pereira M."/>
            <person name="Perotto S."/>
            <person name="Peter M."/>
            <person name="Riley R."/>
            <person name="Sitrit Y."/>
            <person name="Stielow B."/>
            <person name="Szollosi G."/>
            <person name="Zifcakova L."/>
            <person name="Stursova M."/>
            <person name="Spatafora J.W."/>
            <person name="Tedersoo L."/>
            <person name="Vaario L.-M."/>
            <person name="Yamada A."/>
            <person name="Yan M."/>
            <person name="Wang P."/>
            <person name="Xu J."/>
            <person name="Bruns T."/>
            <person name="Baldrian P."/>
            <person name="Vilgalys R."/>
            <person name="Henrissat B."/>
            <person name="Grigoriev I.V."/>
            <person name="Hibbett D."/>
            <person name="Nagy L.G."/>
            <person name="Martin F.M."/>
        </authorList>
    </citation>
    <scope>NUCLEOTIDE SEQUENCE</scope>
    <source>
        <strain evidence="1">Prilba</strain>
    </source>
</reference>